<feature type="compositionally biased region" description="Low complexity" evidence="4">
    <location>
        <begin position="169"/>
        <end position="178"/>
    </location>
</feature>
<dbReference type="InterPro" id="IPR000307">
    <property type="entry name" value="Ribosomal_bS16"/>
</dbReference>
<dbReference type="GO" id="GO:0003735">
    <property type="term" value="F:structural constituent of ribosome"/>
    <property type="evidence" value="ECO:0007669"/>
    <property type="project" value="InterPro"/>
</dbReference>
<keyword evidence="1 3" id="KW-0689">Ribosomal protein</keyword>
<protein>
    <recommendedName>
        <fullName evidence="3">Small ribosomal subunit protein bS16</fullName>
    </recommendedName>
</protein>
<sequence length="230" mass="23964">MATSIRLSRGGSKKRPYYKIVVADSRSPRDGRFIERIGSYNPLLGKDNPERVKLDVERAKHWVSVGAQPTDRVARFLDVLGVKERAARSNPQKGEPGEKAKERAEEKAAKLAEAEEAAKEAAAAPAPEAPAEEAAAPDAAEAPAAPEAAESPAAPEAAESDATGSVKSEATAEAVADAVADEVPAEATAEDATAIAEEVAEGGPAPEADEKDRRLILLPSRLREGSGVGL</sequence>
<gene>
    <name evidence="3 5" type="primary">rpsP</name>
    <name evidence="5" type="ORF">SGRAN_0842</name>
</gene>
<feature type="compositionally biased region" description="Basic and acidic residues" evidence="4">
    <location>
        <begin position="95"/>
        <end position="119"/>
    </location>
</feature>
<evidence type="ECO:0000256" key="3">
    <source>
        <dbReference type="HAMAP-Rule" id="MF_00385"/>
    </source>
</evidence>
<dbReference type="Gene3D" id="3.30.1320.10">
    <property type="match status" value="1"/>
</dbReference>
<dbReference type="AlphaFoldDB" id="A0AA86L1X7"/>
<evidence type="ECO:0000256" key="4">
    <source>
        <dbReference type="SAM" id="MobiDB-lite"/>
    </source>
</evidence>
<evidence type="ECO:0000256" key="2">
    <source>
        <dbReference type="ARBA" id="ARBA00023274"/>
    </source>
</evidence>
<dbReference type="PANTHER" id="PTHR12919:SF20">
    <property type="entry name" value="SMALL RIBOSOMAL SUBUNIT PROTEIN BS16M"/>
    <property type="match status" value="1"/>
</dbReference>
<feature type="compositionally biased region" description="Low complexity" evidence="4">
    <location>
        <begin position="185"/>
        <end position="206"/>
    </location>
</feature>
<evidence type="ECO:0000313" key="5">
    <source>
        <dbReference type="EMBL" id="AMG73236.1"/>
    </source>
</evidence>
<dbReference type="KEGG" id="sgi:SGRAN_0842"/>
<name>A0AA86L1X7_9SPHN</name>
<dbReference type="Proteomes" id="UP000058599">
    <property type="component" value="Chromosome"/>
</dbReference>
<accession>A0AA86L1X7</accession>
<dbReference type="HAMAP" id="MF_00385">
    <property type="entry name" value="Ribosomal_bS16"/>
    <property type="match status" value="1"/>
</dbReference>
<feature type="compositionally biased region" description="Low complexity" evidence="4">
    <location>
        <begin position="132"/>
        <end position="157"/>
    </location>
</feature>
<evidence type="ECO:0000313" key="6">
    <source>
        <dbReference type="Proteomes" id="UP000058599"/>
    </source>
</evidence>
<dbReference type="GO" id="GO:0006412">
    <property type="term" value="P:translation"/>
    <property type="evidence" value="ECO:0007669"/>
    <property type="project" value="UniProtKB-UniRule"/>
</dbReference>
<proteinExistence type="inferred from homology"/>
<organism evidence="5 6">
    <name type="scientific">Sphingopyxis granuli</name>
    <dbReference type="NCBI Taxonomy" id="267128"/>
    <lineage>
        <taxon>Bacteria</taxon>
        <taxon>Pseudomonadati</taxon>
        <taxon>Pseudomonadota</taxon>
        <taxon>Alphaproteobacteria</taxon>
        <taxon>Sphingomonadales</taxon>
        <taxon>Sphingomonadaceae</taxon>
        <taxon>Sphingopyxis</taxon>
    </lineage>
</organism>
<keyword evidence="6" id="KW-1185">Reference proteome</keyword>
<feature type="region of interest" description="Disordered" evidence="4">
    <location>
        <begin position="83"/>
        <end position="230"/>
    </location>
</feature>
<dbReference type="EMBL" id="CP012199">
    <property type="protein sequence ID" value="AMG73236.1"/>
    <property type="molecule type" value="Genomic_DNA"/>
</dbReference>
<dbReference type="NCBIfam" id="TIGR00002">
    <property type="entry name" value="S16"/>
    <property type="match status" value="1"/>
</dbReference>
<dbReference type="InterPro" id="IPR023803">
    <property type="entry name" value="Ribosomal_bS16_dom_sf"/>
</dbReference>
<dbReference type="PANTHER" id="PTHR12919">
    <property type="entry name" value="30S RIBOSOMAL PROTEIN S16"/>
    <property type="match status" value="1"/>
</dbReference>
<keyword evidence="2 3" id="KW-0687">Ribonucleoprotein</keyword>
<dbReference type="SUPFAM" id="SSF54565">
    <property type="entry name" value="Ribosomal protein S16"/>
    <property type="match status" value="1"/>
</dbReference>
<dbReference type="GO" id="GO:0015935">
    <property type="term" value="C:small ribosomal subunit"/>
    <property type="evidence" value="ECO:0007669"/>
    <property type="project" value="TreeGrafter"/>
</dbReference>
<comment type="similarity">
    <text evidence="3">Belongs to the bacterial ribosomal protein bS16 family.</text>
</comment>
<dbReference type="GO" id="GO:0005737">
    <property type="term" value="C:cytoplasm"/>
    <property type="evidence" value="ECO:0007669"/>
    <property type="project" value="UniProtKB-ARBA"/>
</dbReference>
<dbReference type="Pfam" id="PF00886">
    <property type="entry name" value="Ribosomal_S16"/>
    <property type="match status" value="1"/>
</dbReference>
<evidence type="ECO:0000256" key="1">
    <source>
        <dbReference type="ARBA" id="ARBA00022980"/>
    </source>
</evidence>
<reference evidence="5 6" key="1">
    <citation type="journal article" date="2016" name="BMC Genomics">
        <title>Genomic analysis of the nitrate-respiring Sphingopyxis granuli (formerly Sphingomonas macrogoltabida) strain TFA.</title>
        <authorList>
            <person name="Garcia-Romero I."/>
            <person name="Perez-Pulido A.J."/>
            <person name="Gonzalez-Flores Y.E."/>
            <person name="Reyes-Ramirez F."/>
            <person name="Santero E."/>
            <person name="Floriano B."/>
        </authorList>
    </citation>
    <scope>NUCLEOTIDE SEQUENCE [LARGE SCALE GENOMIC DNA]</scope>
    <source>
        <strain evidence="5 6">TFA</strain>
    </source>
</reference>